<proteinExistence type="predicted"/>
<feature type="region of interest" description="Disordered" evidence="1">
    <location>
        <begin position="53"/>
        <end position="92"/>
    </location>
</feature>
<dbReference type="AlphaFoldDB" id="A0A6G0YV18"/>
<organism evidence="2 3">
    <name type="scientific">Aphis craccivora</name>
    <name type="common">Cowpea aphid</name>
    <dbReference type="NCBI Taxonomy" id="307492"/>
    <lineage>
        <taxon>Eukaryota</taxon>
        <taxon>Metazoa</taxon>
        <taxon>Ecdysozoa</taxon>
        <taxon>Arthropoda</taxon>
        <taxon>Hexapoda</taxon>
        <taxon>Insecta</taxon>
        <taxon>Pterygota</taxon>
        <taxon>Neoptera</taxon>
        <taxon>Paraneoptera</taxon>
        <taxon>Hemiptera</taxon>
        <taxon>Sternorrhyncha</taxon>
        <taxon>Aphidomorpha</taxon>
        <taxon>Aphidoidea</taxon>
        <taxon>Aphididae</taxon>
        <taxon>Aphidini</taxon>
        <taxon>Aphis</taxon>
        <taxon>Aphis</taxon>
    </lineage>
</organism>
<comment type="caution">
    <text evidence="2">The sequence shown here is derived from an EMBL/GenBank/DDBJ whole genome shotgun (WGS) entry which is preliminary data.</text>
</comment>
<evidence type="ECO:0000313" key="2">
    <source>
        <dbReference type="EMBL" id="KAF0761818.1"/>
    </source>
</evidence>
<feature type="non-terminal residue" evidence="2">
    <location>
        <position position="1"/>
    </location>
</feature>
<sequence>APKLSKKREARGLGPARPTLRTALRRRLGDLLEVWNAHQKVNSIALIPARKINENTETVGTNQNPDPTVINKTPRPIMSRKLQQPHSPNDYD</sequence>
<gene>
    <name evidence="2" type="ORF">FWK35_00031951</name>
</gene>
<evidence type="ECO:0000256" key="1">
    <source>
        <dbReference type="SAM" id="MobiDB-lite"/>
    </source>
</evidence>
<name>A0A6G0YV18_APHCR</name>
<dbReference type="EMBL" id="VUJU01002290">
    <property type="protein sequence ID" value="KAF0761818.1"/>
    <property type="molecule type" value="Genomic_DNA"/>
</dbReference>
<keyword evidence="3" id="KW-1185">Reference proteome</keyword>
<dbReference type="Proteomes" id="UP000478052">
    <property type="component" value="Unassembled WGS sequence"/>
</dbReference>
<accession>A0A6G0YV18</accession>
<feature type="compositionally biased region" description="Polar residues" evidence="1">
    <location>
        <begin position="55"/>
        <end position="66"/>
    </location>
</feature>
<protein>
    <submittedName>
        <fullName evidence="2">Uncharacterized protein</fullName>
    </submittedName>
</protein>
<feature type="compositionally biased region" description="Polar residues" evidence="1">
    <location>
        <begin position="81"/>
        <end position="92"/>
    </location>
</feature>
<evidence type="ECO:0000313" key="3">
    <source>
        <dbReference type="Proteomes" id="UP000478052"/>
    </source>
</evidence>
<reference evidence="2 3" key="1">
    <citation type="submission" date="2019-08" db="EMBL/GenBank/DDBJ databases">
        <title>Whole genome of Aphis craccivora.</title>
        <authorList>
            <person name="Voronova N.V."/>
            <person name="Shulinski R.S."/>
            <person name="Bandarenka Y.V."/>
            <person name="Zhorov D.G."/>
            <person name="Warner D."/>
        </authorList>
    </citation>
    <scope>NUCLEOTIDE SEQUENCE [LARGE SCALE GENOMIC DNA]</scope>
    <source>
        <strain evidence="2">180601</strain>
        <tissue evidence="2">Whole Body</tissue>
    </source>
</reference>